<evidence type="ECO:0000259" key="10">
    <source>
        <dbReference type="Pfam" id="PF10487"/>
    </source>
</evidence>
<comment type="similarity">
    <text evidence="8">Belongs to the Nup188 family.</text>
</comment>
<keyword evidence="2" id="KW-0813">Transport</keyword>
<dbReference type="EMBL" id="CP051139">
    <property type="protein sequence ID" value="QIW96447.1"/>
    <property type="molecule type" value="Genomic_DNA"/>
</dbReference>
<dbReference type="OrthoDB" id="102511at2759"/>
<dbReference type="Pfam" id="PF10487">
    <property type="entry name" value="Nup188_N"/>
    <property type="match status" value="1"/>
</dbReference>
<name>A0A6H0XP93_9PEZI</name>
<evidence type="ECO:0000256" key="1">
    <source>
        <dbReference type="ARBA" id="ARBA00004567"/>
    </source>
</evidence>
<evidence type="ECO:0000313" key="14">
    <source>
        <dbReference type="Proteomes" id="UP000503462"/>
    </source>
</evidence>
<keyword evidence="7" id="KW-0539">Nucleus</keyword>
<proteinExistence type="inferred from homology"/>
<dbReference type="InterPro" id="IPR041634">
    <property type="entry name" value="Nup188_C"/>
</dbReference>
<keyword evidence="14" id="KW-1185">Reference proteome</keyword>
<organism evidence="13 14">
    <name type="scientific">Peltaster fructicola</name>
    <dbReference type="NCBI Taxonomy" id="286661"/>
    <lineage>
        <taxon>Eukaryota</taxon>
        <taxon>Fungi</taxon>
        <taxon>Dikarya</taxon>
        <taxon>Ascomycota</taxon>
        <taxon>Pezizomycotina</taxon>
        <taxon>Dothideomycetes</taxon>
        <taxon>Dothideomycetes incertae sedis</taxon>
        <taxon>Peltaster</taxon>
    </lineage>
</organism>
<keyword evidence="4" id="KW-0653">Protein transport</keyword>
<keyword evidence="5" id="KW-0811">Translocation</keyword>
<evidence type="ECO:0000256" key="5">
    <source>
        <dbReference type="ARBA" id="ARBA00023010"/>
    </source>
</evidence>
<comment type="subcellular location">
    <subcellularLocation>
        <location evidence="1">Nucleus</location>
        <location evidence="1">Nuclear pore complex</location>
    </subcellularLocation>
</comment>
<evidence type="ECO:0000256" key="6">
    <source>
        <dbReference type="ARBA" id="ARBA00023132"/>
    </source>
</evidence>
<dbReference type="Pfam" id="PF18378">
    <property type="entry name" value="Nup188_C"/>
    <property type="match status" value="1"/>
</dbReference>
<gene>
    <name evidence="13" type="ORF">AMS68_001965</name>
</gene>
<evidence type="ECO:0000256" key="8">
    <source>
        <dbReference type="ARBA" id="ARBA00038387"/>
    </source>
</evidence>
<evidence type="ECO:0000259" key="11">
    <source>
        <dbReference type="Pfam" id="PF18378"/>
    </source>
</evidence>
<dbReference type="PANTHER" id="PTHR31431:SF1">
    <property type="entry name" value="NUCLEOPORIN NUP188"/>
    <property type="match status" value="1"/>
</dbReference>
<dbReference type="InterPro" id="IPR018864">
    <property type="entry name" value="Nucleoporin_Nup188_N"/>
</dbReference>
<dbReference type="InterPro" id="IPR044840">
    <property type="entry name" value="Nup188"/>
</dbReference>
<reference evidence="13 14" key="1">
    <citation type="journal article" date="2016" name="Sci. Rep.">
        <title>Peltaster fructicola genome reveals evolution from an invasive phytopathogen to an ectophytic parasite.</title>
        <authorList>
            <person name="Xu C."/>
            <person name="Chen H."/>
            <person name="Gleason M.L."/>
            <person name="Xu J.R."/>
            <person name="Liu H."/>
            <person name="Zhang R."/>
            <person name="Sun G."/>
        </authorList>
    </citation>
    <scope>NUCLEOTIDE SEQUENCE [LARGE SCALE GENOMIC DNA]</scope>
    <source>
        <strain evidence="13 14">LNHT1506</strain>
    </source>
</reference>
<dbReference type="GO" id="GO:0006405">
    <property type="term" value="P:RNA export from nucleus"/>
    <property type="evidence" value="ECO:0007669"/>
    <property type="project" value="TreeGrafter"/>
</dbReference>
<evidence type="ECO:0000313" key="13">
    <source>
        <dbReference type="EMBL" id="QIW96447.1"/>
    </source>
</evidence>
<dbReference type="PANTHER" id="PTHR31431">
    <property type="entry name" value="NUCLEOPORIN NUP188 HOMOLOG"/>
    <property type="match status" value="1"/>
</dbReference>
<dbReference type="Proteomes" id="UP000503462">
    <property type="component" value="Chromosome 1"/>
</dbReference>
<evidence type="ECO:0000256" key="4">
    <source>
        <dbReference type="ARBA" id="ARBA00022927"/>
    </source>
</evidence>
<evidence type="ECO:0000259" key="12">
    <source>
        <dbReference type="Pfam" id="PF21093"/>
    </source>
</evidence>
<feature type="domain" description="Nucleoporin Nup188 N-terminal subdomain III" evidence="12">
    <location>
        <begin position="661"/>
        <end position="1105"/>
    </location>
</feature>
<evidence type="ECO:0000256" key="7">
    <source>
        <dbReference type="ARBA" id="ARBA00023242"/>
    </source>
</evidence>
<keyword evidence="6" id="KW-0906">Nuclear pore complex</keyword>
<evidence type="ECO:0000256" key="9">
    <source>
        <dbReference type="ARBA" id="ARBA00040174"/>
    </source>
</evidence>
<dbReference type="GO" id="GO:0006606">
    <property type="term" value="P:protein import into nucleus"/>
    <property type="evidence" value="ECO:0007669"/>
    <property type="project" value="TreeGrafter"/>
</dbReference>
<evidence type="ECO:0000256" key="3">
    <source>
        <dbReference type="ARBA" id="ARBA00022816"/>
    </source>
</evidence>
<feature type="domain" description="Nuclear pore protein Nup188 C-terminal" evidence="11">
    <location>
        <begin position="1419"/>
        <end position="1791"/>
    </location>
</feature>
<accession>A0A6H0XP93</accession>
<dbReference type="Pfam" id="PF21093">
    <property type="entry name" value="Nup188_N-subdom_III"/>
    <property type="match status" value="1"/>
</dbReference>
<feature type="domain" description="Nucleoporin Nup188 N-terminal" evidence="10">
    <location>
        <begin position="39"/>
        <end position="382"/>
    </location>
</feature>
<evidence type="ECO:0000256" key="2">
    <source>
        <dbReference type="ARBA" id="ARBA00022448"/>
    </source>
</evidence>
<keyword evidence="3" id="KW-0509">mRNA transport</keyword>
<dbReference type="GO" id="GO:0017056">
    <property type="term" value="F:structural constituent of nuclear pore"/>
    <property type="evidence" value="ECO:0007669"/>
    <property type="project" value="InterPro"/>
</dbReference>
<sequence>MAYFPPLDRCLSGKEPLISWHSILNELTSDPYASDQVEIQAFLSDSEAITILSQTSRPFDRQNEETKRAWQDKTAPIHVSSIATAGYSINQLKIDSLWLAKELDISELAALRVIIIEWQSRPADLLLGRTSDSTSQGTATVREVARHRRLLQVYLQETSAIKHISAILVALDTGEAASGDAEYDPWMLRVRDSIRRIHKSIGNSDNIVSAFIKEFERLTSMLENNRQWPECFQNDFILHADYSTAVLRDMTSTLRQGLVYLFHTADVSSAATVLSWFQTMQRTTFLQELAPPTPEQATLVDILQCLVSVFSAALLALPKAIHEVDQISGRGPGSAAYPDLGQKPYIADDDCVRQLNLIMFEIAETESIIAGPALYTWSILTMVIRDLARMEQEVLQQIEDSIESSGRHGGVTRRSSLIEQKYDVLQDRSLGAARDDPPQYLARHAADDLNVFAIIADLSRIMTSTYAIALELPIAQISRAVLFNVVRESLPTVTYDEHVLEAVLALLAPDSAPQARYSKYPSLAASFWRDRERWFPAVFQEALSRYPYEISPLLRLLSALVGNITQSADDWSSVVEGFESLSTLTMTLPEGFRGYTLEHEEDGVNAFRLLEDLPIFVDHALQGLEYTNADSSALQTDERAALMIPAGTHGTIRKDQRPFVVSLRHSYSGLHYIGLLLMTLLPNTQYTLSPPAPPTDNFVAADIMQLIVNLLRGASDRPSAQHILEELSTCIPGGLDIIAVIGETLETALLARAEQSSQPGSNELIVQCIRFFAMVTPYFPERLWSYLAQGGLLGTNDGRSTLLATVGASEDETQRSQLLSECLELYRTAVDDAIHGLVRRRKPADAARLGSRFDSPVQSSGEISERVITQTLTTFTALALQVLQAIGQAGAHFSVEKSTTVKNITSTFIRLLTVVYGIGDSSAIDAGLAKVVAPSAQLVLTTLLPDDLSLQAMSPLLSTMTPIIHADVRVVASGQKTLFVGEARSVLNLICVLLRTARLLSKPSAKLNTALISGMHVFTSLFALQAPFQKVVAELLTEMVAALHNDEANAESIFSQLSQQQGTHFLDLLTRFDSSLTDAAAETKVWDLFAAACKHGQQWFAMYLMTAVLPKDQIKDQAKPKKTALSQALDLLSDMKNLNPNRASSILRFVAEAQKSWTWVTSIVREHPDFLTSALNWLQNLKPYTPSANVAQQLLAAREYRLAAALCDVLAVNVHTSLELGDKKLSQDIAAKADFLTSHAAKVDGYNSKLHPMLADNLSNRFAGFNLADLKRTAVNPGTFGNDYMYDLDIGKVVLGHDGSWQGHQKTASQGFADEVARANVNWSLYNAQIDLLERWKTLAITLADGDGKDEKLAQIMTSAARSCLMASVNTTANDPETASLQQTRADLVFALLSKLIKTPCDINRKDNTTQDPAGQSSILEAAWELVRTSPVDYSVAEATEDLTYYRTLLQVLFLALQLDNRSQAAQLAASRTASQNGTSNALVRLNYAHELTLVDIMSRTIAPGFRALCGNLHESTDCARPDDFALLIALAKAVLSGGCSKQFHDQIADAVAFSAIIRSAASLYSWSDRLAEFTANDPVYGELAIMFLLTLSRVPQVAEQMAVENILSQISSANLSEYLRKPGGKGPFDEPARMFVIWTDGLLPLCLNLIEAVGPPIVPEISSFFSSFPQQLARAEKALQNASPSTMNPTAGAVTLGLVNEARDLITIAQILKATIGLSAADGIAVEDVQDLNYNISLIGEDLEAMTKSQRSLRDRVTPVTARELALYNDKSGGNTDDALQGAIIRAIDHSLALLKE</sequence>
<dbReference type="GO" id="GO:0044611">
    <property type="term" value="C:nuclear pore inner ring"/>
    <property type="evidence" value="ECO:0007669"/>
    <property type="project" value="TreeGrafter"/>
</dbReference>
<dbReference type="InterPro" id="IPR048883">
    <property type="entry name" value="Nup188_N-subdom_III"/>
</dbReference>
<protein>
    <recommendedName>
        <fullName evidence="9">Nucleoporin NUP188</fullName>
    </recommendedName>
</protein>
<dbReference type="Pfam" id="PF21094">
    <property type="entry name" value="Nup188_SH3-like"/>
    <property type="match status" value="1"/>
</dbReference>
<dbReference type="Gene3D" id="1.25.10.70">
    <property type="match status" value="1"/>
</dbReference>
<dbReference type="GO" id="GO:0051028">
    <property type="term" value="P:mRNA transport"/>
    <property type="evidence" value="ECO:0007669"/>
    <property type="project" value="UniProtKB-KW"/>
</dbReference>